<dbReference type="GO" id="GO:0016746">
    <property type="term" value="F:acyltransferase activity"/>
    <property type="evidence" value="ECO:0007669"/>
    <property type="project" value="UniProtKB-KW"/>
</dbReference>
<gene>
    <name evidence="2" type="ORF">ACFQZX_05410</name>
</gene>
<evidence type="ECO:0000256" key="1">
    <source>
        <dbReference type="SAM" id="Phobius"/>
    </source>
</evidence>
<feature type="transmembrane region" description="Helical" evidence="1">
    <location>
        <begin position="77"/>
        <end position="95"/>
    </location>
</feature>
<keyword evidence="1" id="KW-0812">Transmembrane</keyword>
<keyword evidence="2" id="KW-0012">Acyltransferase</keyword>
<dbReference type="RefSeq" id="WP_377112252.1">
    <property type="nucleotide sequence ID" value="NZ_JBHTHZ010000002.1"/>
</dbReference>
<feature type="transmembrane region" description="Helical" evidence="1">
    <location>
        <begin position="223"/>
        <end position="243"/>
    </location>
</feature>
<feature type="transmembrane region" description="Helical" evidence="1">
    <location>
        <begin position="354"/>
        <end position="376"/>
    </location>
</feature>
<name>A0ABW3AQC7_9SPHI</name>
<feature type="transmembrane region" description="Helical" evidence="1">
    <location>
        <begin position="255"/>
        <end position="273"/>
    </location>
</feature>
<keyword evidence="2" id="KW-0808">Transferase</keyword>
<keyword evidence="1" id="KW-0472">Membrane</keyword>
<keyword evidence="1" id="KW-1133">Transmembrane helix</keyword>
<dbReference type="Proteomes" id="UP001597010">
    <property type="component" value="Unassembled WGS sequence"/>
</dbReference>
<evidence type="ECO:0000313" key="2">
    <source>
        <dbReference type="EMBL" id="MFD0793044.1"/>
    </source>
</evidence>
<feature type="transmembrane region" description="Helical" evidence="1">
    <location>
        <begin position="315"/>
        <end position="334"/>
    </location>
</feature>
<proteinExistence type="predicted"/>
<feature type="transmembrane region" description="Helical" evidence="1">
    <location>
        <begin position="168"/>
        <end position="189"/>
    </location>
</feature>
<comment type="caution">
    <text evidence="2">The sequence shown here is derived from an EMBL/GenBank/DDBJ whole genome shotgun (WGS) entry which is preliminary data.</text>
</comment>
<reference evidence="3" key="1">
    <citation type="journal article" date="2019" name="Int. J. Syst. Evol. Microbiol.">
        <title>The Global Catalogue of Microorganisms (GCM) 10K type strain sequencing project: providing services to taxonomists for standard genome sequencing and annotation.</title>
        <authorList>
            <consortium name="The Broad Institute Genomics Platform"/>
            <consortium name="The Broad Institute Genome Sequencing Center for Infectious Disease"/>
            <person name="Wu L."/>
            <person name="Ma J."/>
        </authorList>
    </citation>
    <scope>NUCLEOTIDE SEQUENCE [LARGE SCALE GENOMIC DNA]</scope>
    <source>
        <strain evidence="3">CCUG 61484</strain>
    </source>
</reference>
<evidence type="ECO:0000313" key="3">
    <source>
        <dbReference type="Proteomes" id="UP001597010"/>
    </source>
</evidence>
<feature type="transmembrane region" description="Helical" evidence="1">
    <location>
        <begin position="285"/>
        <end position="303"/>
    </location>
</feature>
<dbReference type="PANTHER" id="PTHR31061">
    <property type="entry name" value="LD22376P"/>
    <property type="match status" value="1"/>
</dbReference>
<accession>A0ABW3AQC7</accession>
<sequence length="384" mass="43459">MAVTTGGVTPSSDVNTSPFTYERLYSLDALRGFDMFWIIGGEEIFHTLAKVTGSPFWQALSTQFTHPDWNGFHAYDLIFPLFLFLAGVATPYSVGRELEKGATKPQLVWRVIKRAIILILLGLLVNNSLKELKPIEDIRFASVLGRIGIAYMFANFIYLFAGRRWQIAWFWIFIIGYWLLLKFTSAPGYPPGDLTMEGNFASYMDRLILPGKLYLKIHDPEGLFSTIPAISTGLLGILAGKLLKTGNQPKARKALILAAVGVVFLIIAQLWNLDFPINKNLWTSSFVMNVGGLSLLLLALFYYIIDVLGYKSWAFYFKVIGMNSILIYISSKFINWNYATAGFFGWLGDLVGDPWNIVVMAICFIMVKWAMLYFLYRKKAFLKV</sequence>
<feature type="transmembrane region" description="Helical" evidence="1">
    <location>
        <begin position="107"/>
        <end position="126"/>
    </location>
</feature>
<dbReference type="PANTHER" id="PTHR31061:SF24">
    <property type="entry name" value="LD22376P"/>
    <property type="match status" value="1"/>
</dbReference>
<keyword evidence="3" id="KW-1185">Reference proteome</keyword>
<feature type="transmembrane region" description="Helical" evidence="1">
    <location>
        <begin position="138"/>
        <end position="161"/>
    </location>
</feature>
<protein>
    <submittedName>
        <fullName evidence="2">Acyltransferase family protein</fullName>
    </submittedName>
</protein>
<organism evidence="2 3">
    <name type="scientific">Mucilaginibacter litoreus</name>
    <dbReference type="NCBI Taxonomy" id="1048221"/>
    <lineage>
        <taxon>Bacteria</taxon>
        <taxon>Pseudomonadati</taxon>
        <taxon>Bacteroidota</taxon>
        <taxon>Sphingobacteriia</taxon>
        <taxon>Sphingobacteriales</taxon>
        <taxon>Sphingobacteriaceae</taxon>
        <taxon>Mucilaginibacter</taxon>
    </lineage>
</organism>
<dbReference type="EMBL" id="JBHTHZ010000002">
    <property type="protein sequence ID" value="MFD0793044.1"/>
    <property type="molecule type" value="Genomic_DNA"/>
</dbReference>